<keyword evidence="3 9" id="KW-1003">Cell membrane</keyword>
<dbReference type="NCBIfam" id="TIGR02673">
    <property type="entry name" value="FtsE"/>
    <property type="match status" value="1"/>
</dbReference>
<dbReference type="GO" id="GO:0005524">
    <property type="term" value="F:ATP binding"/>
    <property type="evidence" value="ECO:0007669"/>
    <property type="project" value="UniProtKB-KW"/>
</dbReference>
<keyword evidence="4 9" id="KW-0132">Cell division</keyword>
<evidence type="ECO:0000256" key="4">
    <source>
        <dbReference type="ARBA" id="ARBA00022618"/>
    </source>
</evidence>
<comment type="similarity">
    <text evidence="1 9">Belongs to the ABC transporter superfamily.</text>
</comment>
<comment type="caution">
    <text evidence="12">The sequence shown here is derived from an EMBL/GenBank/DDBJ whole genome shotgun (WGS) entry which is preliminary data.</text>
</comment>
<dbReference type="SUPFAM" id="SSF52540">
    <property type="entry name" value="P-loop containing nucleoside triphosphate hydrolases"/>
    <property type="match status" value="1"/>
</dbReference>
<dbReference type="InterPro" id="IPR003593">
    <property type="entry name" value="AAA+_ATPase"/>
</dbReference>
<dbReference type="PROSITE" id="PS00211">
    <property type="entry name" value="ABC_TRANSPORTER_1"/>
    <property type="match status" value="1"/>
</dbReference>
<dbReference type="Pfam" id="PF00005">
    <property type="entry name" value="ABC_tran"/>
    <property type="match status" value="1"/>
</dbReference>
<sequence length="277" mass="30355">MTSAVTSPKARSPRSQTASVRRAHRRGQTGQVVTPPAHAASTDTQQTSPPPASAVSPLVSLTGVTKTYDNGSQALRNINLQVKRGDFLFVTGPSGAGKSTLLKLLYGQERATAGDIMVDDQNLAKLRGNRLAMLRRRIGIVFQDYKLIPRRTVAENVSFVLWAQGYNRREINRRLRPTLRMVGLQHKSSSFPDQLSGGEQQRVSIARAVVGTPPLLLADEPTGNLDGDNSRQVIKILEKLNSIGITVIVTTHDEQLVRTSSHPVVQIKDGRLTYVRH</sequence>
<evidence type="ECO:0000259" key="11">
    <source>
        <dbReference type="PROSITE" id="PS50893"/>
    </source>
</evidence>
<keyword evidence="13" id="KW-1185">Reference proteome</keyword>
<feature type="region of interest" description="Disordered" evidence="10">
    <location>
        <begin position="1"/>
        <end position="56"/>
    </location>
</feature>
<keyword evidence="6 9" id="KW-0067">ATP-binding</keyword>
<accession>A0ABS5Y771</accession>
<evidence type="ECO:0000256" key="9">
    <source>
        <dbReference type="RuleBase" id="RU365094"/>
    </source>
</evidence>
<dbReference type="RefSeq" id="WP_215619581.1">
    <property type="nucleotide sequence ID" value="NZ_JADOER010000016.1"/>
</dbReference>
<dbReference type="InterPro" id="IPR027417">
    <property type="entry name" value="P-loop_NTPase"/>
</dbReference>
<comment type="subcellular location">
    <subcellularLocation>
        <location evidence="9">Cell membrane</location>
        <topology evidence="9">Peripheral membrane protein</topology>
        <orientation evidence="9">Cytoplasmic side</orientation>
    </subcellularLocation>
</comment>
<organism evidence="12 13">
    <name type="scientific">Leptothoe kymatousa TAU-MAC 1615</name>
    <dbReference type="NCBI Taxonomy" id="2364775"/>
    <lineage>
        <taxon>Bacteria</taxon>
        <taxon>Bacillati</taxon>
        <taxon>Cyanobacteriota</taxon>
        <taxon>Cyanophyceae</taxon>
        <taxon>Nodosilineales</taxon>
        <taxon>Cymatolegaceae</taxon>
        <taxon>Leptothoe</taxon>
        <taxon>Leptothoe kymatousa</taxon>
    </lineage>
</organism>
<keyword evidence="5 9" id="KW-0547">Nucleotide-binding</keyword>
<dbReference type="PROSITE" id="PS50893">
    <property type="entry name" value="ABC_TRANSPORTER_2"/>
    <property type="match status" value="1"/>
</dbReference>
<dbReference type="InterPro" id="IPR005286">
    <property type="entry name" value="Cell_div_FtsE"/>
</dbReference>
<evidence type="ECO:0000256" key="8">
    <source>
        <dbReference type="ARBA" id="ARBA00023306"/>
    </source>
</evidence>
<evidence type="ECO:0000256" key="2">
    <source>
        <dbReference type="ARBA" id="ARBA00020019"/>
    </source>
</evidence>
<proteinExistence type="inferred from homology"/>
<evidence type="ECO:0000313" key="13">
    <source>
        <dbReference type="Proteomes" id="UP001196661"/>
    </source>
</evidence>
<feature type="domain" description="ABC transporter" evidence="11">
    <location>
        <begin position="59"/>
        <end position="275"/>
    </location>
</feature>
<dbReference type="InterPro" id="IPR015854">
    <property type="entry name" value="ABC_transpr_LolD-like"/>
</dbReference>
<dbReference type="SMART" id="SM00382">
    <property type="entry name" value="AAA"/>
    <property type="match status" value="1"/>
</dbReference>
<protein>
    <recommendedName>
        <fullName evidence="2 9">Cell division ATP-binding protein FtsE</fullName>
    </recommendedName>
</protein>
<dbReference type="Gene3D" id="3.40.50.300">
    <property type="entry name" value="P-loop containing nucleotide triphosphate hydrolases"/>
    <property type="match status" value="1"/>
</dbReference>
<dbReference type="EMBL" id="JADOER010000016">
    <property type="protein sequence ID" value="MBT9313691.1"/>
    <property type="molecule type" value="Genomic_DNA"/>
</dbReference>
<evidence type="ECO:0000256" key="1">
    <source>
        <dbReference type="ARBA" id="ARBA00005417"/>
    </source>
</evidence>
<comment type="subunit">
    <text evidence="9">Homodimer. Forms a membrane-associated complex with FtsX.</text>
</comment>
<evidence type="ECO:0000256" key="3">
    <source>
        <dbReference type="ARBA" id="ARBA00022475"/>
    </source>
</evidence>
<evidence type="ECO:0000313" key="12">
    <source>
        <dbReference type="EMBL" id="MBT9313691.1"/>
    </source>
</evidence>
<gene>
    <name evidence="9 12" type="primary">ftsE</name>
    <name evidence="12" type="ORF">IXB28_15885</name>
</gene>
<evidence type="ECO:0000256" key="10">
    <source>
        <dbReference type="SAM" id="MobiDB-lite"/>
    </source>
</evidence>
<dbReference type="InterPro" id="IPR003439">
    <property type="entry name" value="ABC_transporter-like_ATP-bd"/>
</dbReference>
<keyword evidence="8 9" id="KW-0131">Cell cycle</keyword>
<dbReference type="GO" id="GO:0051301">
    <property type="term" value="P:cell division"/>
    <property type="evidence" value="ECO:0007669"/>
    <property type="project" value="UniProtKB-KW"/>
</dbReference>
<dbReference type="InterPro" id="IPR017871">
    <property type="entry name" value="ABC_transporter-like_CS"/>
</dbReference>
<keyword evidence="7 9" id="KW-0472">Membrane</keyword>
<reference evidence="12 13" key="1">
    <citation type="journal article" date="2021" name="Mar. Drugs">
        <title>Genome Reduction and Secondary Metabolism of the Marine Sponge-Associated Cyanobacterium Leptothoe.</title>
        <authorList>
            <person name="Konstantinou D."/>
            <person name="Popin R.V."/>
            <person name="Fewer D.P."/>
            <person name="Sivonen K."/>
            <person name="Gkelis S."/>
        </authorList>
    </citation>
    <scope>NUCLEOTIDE SEQUENCE [LARGE SCALE GENOMIC DNA]</scope>
    <source>
        <strain evidence="12 13">TAU-MAC 1615</strain>
    </source>
</reference>
<dbReference type="Proteomes" id="UP001196661">
    <property type="component" value="Unassembled WGS sequence"/>
</dbReference>
<evidence type="ECO:0000256" key="6">
    <source>
        <dbReference type="ARBA" id="ARBA00022840"/>
    </source>
</evidence>
<dbReference type="PANTHER" id="PTHR24220">
    <property type="entry name" value="IMPORT ATP-BINDING PROTEIN"/>
    <property type="match status" value="1"/>
</dbReference>
<comment type="function">
    <text evidence="9">Part of the ABC transporter FtsEX involved in cellular division.</text>
</comment>
<name>A0ABS5Y771_9CYAN</name>
<dbReference type="PANTHER" id="PTHR24220:SF470">
    <property type="entry name" value="CELL DIVISION ATP-BINDING PROTEIN FTSE"/>
    <property type="match status" value="1"/>
</dbReference>
<evidence type="ECO:0000256" key="7">
    <source>
        <dbReference type="ARBA" id="ARBA00023136"/>
    </source>
</evidence>
<evidence type="ECO:0000256" key="5">
    <source>
        <dbReference type="ARBA" id="ARBA00022741"/>
    </source>
</evidence>